<dbReference type="Proteomes" id="UP000002875">
    <property type="component" value="Chromosome"/>
</dbReference>
<dbReference type="SUPFAM" id="SSF159127">
    <property type="entry name" value="HupF/HypC-like"/>
    <property type="match status" value="1"/>
</dbReference>
<dbReference type="EMBL" id="CP002961">
    <property type="protein sequence ID" value="AFK03958.1"/>
    <property type="molecule type" value="Genomic_DNA"/>
</dbReference>
<comment type="similarity">
    <text evidence="1">Belongs to the HupF/HypC family.</text>
</comment>
<dbReference type="PANTHER" id="PTHR35177">
    <property type="entry name" value="HYDROGENASE MATURATION FACTOR HYBG"/>
    <property type="match status" value="1"/>
</dbReference>
<dbReference type="PRINTS" id="PR00445">
    <property type="entry name" value="HUPFHYPC"/>
</dbReference>
<accession>A0ABM5N3A5</accession>
<dbReference type="RefSeq" id="WP_015029654.1">
    <property type="nucleotide sequence ID" value="NC_018748.1"/>
</dbReference>
<dbReference type="InterPro" id="IPR001109">
    <property type="entry name" value="Hydrogenase_HupF/HypC"/>
</dbReference>
<dbReference type="Gene3D" id="2.30.30.140">
    <property type="match status" value="1"/>
</dbReference>
<keyword evidence="3" id="KW-1185">Reference proteome</keyword>
<protein>
    <submittedName>
        <fullName evidence="2">Hydrogenase assembly chaperone hypC/hupF</fullName>
    </submittedName>
</protein>
<dbReference type="PANTHER" id="PTHR35177:SF2">
    <property type="entry name" value="HYDROGENASE MATURATION FACTOR HYBG"/>
    <property type="match status" value="1"/>
</dbReference>
<dbReference type="InterPro" id="IPR019812">
    <property type="entry name" value="Hydgase_assmbl_chp_CS"/>
</dbReference>
<dbReference type="Pfam" id="PF01455">
    <property type="entry name" value="HupF_HypC"/>
    <property type="match status" value="1"/>
</dbReference>
<dbReference type="PROSITE" id="PS01097">
    <property type="entry name" value="HUPF_HYPC"/>
    <property type="match status" value="1"/>
</dbReference>
<evidence type="ECO:0000256" key="1">
    <source>
        <dbReference type="ARBA" id="ARBA00006018"/>
    </source>
</evidence>
<gene>
    <name evidence="2" type="ordered locus">Emtol_2823</name>
</gene>
<evidence type="ECO:0000313" key="3">
    <source>
        <dbReference type="Proteomes" id="UP000002875"/>
    </source>
</evidence>
<organism evidence="2 3">
    <name type="scientific">Emticicia oligotrophica (strain DSM 17448 / CIP 109782 / MTCC 6937 / GPTSA100-15)</name>
    <dbReference type="NCBI Taxonomy" id="929562"/>
    <lineage>
        <taxon>Bacteria</taxon>
        <taxon>Pseudomonadati</taxon>
        <taxon>Bacteroidota</taxon>
        <taxon>Cytophagia</taxon>
        <taxon>Cytophagales</taxon>
        <taxon>Leadbetterellaceae</taxon>
        <taxon>Emticicia</taxon>
    </lineage>
</organism>
<reference evidence="2 3" key="1">
    <citation type="submission" date="2011-07" db="EMBL/GenBank/DDBJ databases">
        <title>The complete genome of chromosome of Emticicia oligotrophica DSM 17448.</title>
        <authorList>
            <consortium name="US DOE Joint Genome Institute (JGI-PGF)"/>
            <person name="Lucas S."/>
            <person name="Han J."/>
            <person name="Lapidus A."/>
            <person name="Bruce D."/>
            <person name="Goodwin L."/>
            <person name="Pitluck S."/>
            <person name="Peters L."/>
            <person name="Kyrpides N."/>
            <person name="Mavromatis K."/>
            <person name="Ivanova N."/>
            <person name="Ovchinnikova G."/>
            <person name="Teshima H."/>
            <person name="Detter J.C."/>
            <person name="Tapia R."/>
            <person name="Han C."/>
            <person name="Land M."/>
            <person name="Hauser L."/>
            <person name="Markowitz V."/>
            <person name="Cheng J.-F."/>
            <person name="Hugenholtz P."/>
            <person name="Woyke T."/>
            <person name="Wu D."/>
            <person name="Tindall B."/>
            <person name="Pomrenke H."/>
            <person name="Brambilla E."/>
            <person name="Klenk H.-P."/>
            <person name="Eisen J.A."/>
        </authorList>
    </citation>
    <scope>NUCLEOTIDE SEQUENCE [LARGE SCALE GENOMIC DNA]</scope>
    <source>
        <strain evidence="2 3">DSM 17448</strain>
    </source>
</reference>
<dbReference type="NCBIfam" id="TIGR00074">
    <property type="entry name" value="hypC_hupF"/>
    <property type="match status" value="1"/>
</dbReference>
<sequence>MCLAIPGKIKSIEYQYDGLVRMAKVVFGGITKEASLEMVPDAQVGDYVLVHVGVAISKVDEEEAQKTFKYLEEIGEIDELVEHAQIDKNSIDEGISKFL</sequence>
<name>A0ABM5N3A5_EMTOG</name>
<proteinExistence type="inferred from homology"/>
<evidence type="ECO:0000313" key="2">
    <source>
        <dbReference type="EMBL" id="AFK03958.1"/>
    </source>
</evidence>